<accession>A0ABY9F303</accession>
<dbReference type="Proteomes" id="UP001239418">
    <property type="component" value="Chromosome"/>
</dbReference>
<protein>
    <recommendedName>
        <fullName evidence="3">FAD/NAD(P)-binding domain-containing protein</fullName>
    </recommendedName>
</protein>
<evidence type="ECO:0008006" key="3">
    <source>
        <dbReference type="Google" id="ProtNLM"/>
    </source>
</evidence>
<reference evidence="1 2" key="1">
    <citation type="submission" date="2023-02" db="EMBL/GenBank/DDBJ databases">
        <title>Evolution of Hrp T3SS in non-pathogenic Pseudomonas fluorescens.</title>
        <authorList>
            <person name="Liao K."/>
            <person name="Wei H."/>
            <person name="Gu Y."/>
        </authorList>
    </citation>
    <scope>NUCLEOTIDE SEQUENCE [LARGE SCALE GENOMIC DNA]</scope>
    <source>
        <strain evidence="1 2">FP1935</strain>
    </source>
</reference>
<organism evidence="1 2">
    <name type="scientific">Pseudomonas cucumis</name>
    <dbReference type="NCBI Taxonomy" id="2954082"/>
    <lineage>
        <taxon>Bacteria</taxon>
        <taxon>Pseudomonadati</taxon>
        <taxon>Pseudomonadota</taxon>
        <taxon>Gammaproteobacteria</taxon>
        <taxon>Pseudomonadales</taxon>
        <taxon>Pseudomonadaceae</taxon>
        <taxon>Pseudomonas</taxon>
    </lineage>
</organism>
<dbReference type="EMBL" id="CP117454">
    <property type="protein sequence ID" value="WLG87285.1"/>
    <property type="molecule type" value="Genomic_DNA"/>
</dbReference>
<proteinExistence type="predicted"/>
<dbReference type="RefSeq" id="WP_305449439.1">
    <property type="nucleotide sequence ID" value="NZ_CP117454.1"/>
</dbReference>
<evidence type="ECO:0000313" key="1">
    <source>
        <dbReference type="EMBL" id="WLG87285.1"/>
    </source>
</evidence>
<keyword evidence="2" id="KW-1185">Reference proteome</keyword>
<gene>
    <name evidence="1" type="ORF">PSH97_12500</name>
</gene>
<sequence>MPTRLIIGAGVSAAVFLNTSSDGYKTVVVGEDGLWAKLVEHPMGQPAHLLHLPGSPPPSFTVANGEMSLDNFLSSGVFQQGVSEIVKGSRYGHNPSRKVRRISKSLTQPGNYVAWFDTSHALIVEKIVIATGIGAQRKPPKITGTPAPGIDYSQVIEGIEFLEDEEQHVPNIDRAIYGGSATAAWVVDIASKYSPKMNWFARPGGSEFTGAVLPGARNAKIIKLCETHNLQLLKEVTEVEYVGERLHIHVKDEDFCYIADQFIYSLGGDDNPTVTDHIYQVMDPDIRDDLSPILDASGALGTQYKSVLALGTSDNGVMIVGAATYNFTAMTVNPTSGKAVPTKKKPAPMAHLPWNAQVPDGIAVVVASISALNHYIPIKQRLTLNYQNTYQEYAITENNTNINLADANQLAVLFTLMFDELSANQINDLVIRTIMARSRKTKGSTEVFGLSKRDFYNLIKSRISFISDTSIDERCSLAGLKLS</sequence>
<dbReference type="SUPFAM" id="SSF51905">
    <property type="entry name" value="FAD/NAD(P)-binding domain"/>
    <property type="match status" value="1"/>
</dbReference>
<evidence type="ECO:0000313" key="2">
    <source>
        <dbReference type="Proteomes" id="UP001239418"/>
    </source>
</evidence>
<dbReference type="InterPro" id="IPR036188">
    <property type="entry name" value="FAD/NAD-bd_sf"/>
</dbReference>
<name>A0ABY9F303_9PSED</name>